<organism evidence="14 15">
    <name type="scientific">Microbulbifer aggregans</name>
    <dbReference type="NCBI Taxonomy" id="1769779"/>
    <lineage>
        <taxon>Bacteria</taxon>
        <taxon>Pseudomonadati</taxon>
        <taxon>Pseudomonadota</taxon>
        <taxon>Gammaproteobacteria</taxon>
        <taxon>Cellvibrionales</taxon>
        <taxon>Microbulbiferaceae</taxon>
        <taxon>Microbulbifer</taxon>
    </lineage>
</organism>
<dbReference type="CDD" id="cd03512">
    <property type="entry name" value="Alkane-hydroxylase"/>
    <property type="match status" value="1"/>
</dbReference>
<evidence type="ECO:0000256" key="4">
    <source>
        <dbReference type="ARBA" id="ARBA00022519"/>
    </source>
</evidence>
<evidence type="ECO:0000313" key="14">
    <source>
        <dbReference type="EMBL" id="AOS97696.1"/>
    </source>
</evidence>
<evidence type="ECO:0000259" key="13">
    <source>
        <dbReference type="Pfam" id="PF00487"/>
    </source>
</evidence>
<dbReference type="OrthoDB" id="4759734at2"/>
<feature type="transmembrane region" description="Helical" evidence="12">
    <location>
        <begin position="70"/>
        <end position="90"/>
    </location>
</feature>
<dbReference type="InterPro" id="IPR005804">
    <property type="entry name" value="FA_desaturase_dom"/>
</dbReference>
<dbReference type="STRING" id="1769779.AUP74_02288"/>
<dbReference type="AlphaFoldDB" id="A0A1C9W956"/>
<evidence type="ECO:0000256" key="9">
    <source>
        <dbReference type="ARBA" id="ARBA00023004"/>
    </source>
</evidence>
<keyword evidence="6" id="KW-0479">Metal-binding</keyword>
<evidence type="ECO:0000256" key="2">
    <source>
        <dbReference type="ARBA" id="ARBA00010823"/>
    </source>
</evidence>
<dbReference type="InterPro" id="IPR033885">
    <property type="entry name" value="AlkB/XylM"/>
</dbReference>
<protein>
    <submittedName>
        <fullName evidence="14">Alkane 1-monooxygenase</fullName>
        <ecNumber evidence="14">1.14.15.3</ecNumber>
    </submittedName>
</protein>
<keyword evidence="9" id="KW-0408">Iron</keyword>
<comment type="subcellular location">
    <subcellularLocation>
        <location evidence="1">Cell inner membrane</location>
        <topology evidence="1">Multi-pass membrane protein</topology>
    </subcellularLocation>
</comment>
<dbReference type="Pfam" id="PF00487">
    <property type="entry name" value="FA_desaturase"/>
    <property type="match status" value="1"/>
</dbReference>
<dbReference type="Proteomes" id="UP000095672">
    <property type="component" value="Chromosome"/>
</dbReference>
<keyword evidence="7 12" id="KW-1133">Transmembrane helix</keyword>
<keyword evidence="15" id="KW-1185">Reference proteome</keyword>
<proteinExistence type="inferred from homology"/>
<name>A0A1C9W956_9GAMM</name>
<keyword evidence="5 12" id="KW-0812">Transmembrane</keyword>
<feature type="transmembrane region" description="Helical" evidence="12">
    <location>
        <begin position="7"/>
        <end position="24"/>
    </location>
</feature>
<dbReference type="RefSeq" id="WP_069947662.1">
    <property type="nucleotide sequence ID" value="NZ_CP014143.1"/>
</dbReference>
<keyword evidence="8 14" id="KW-0560">Oxidoreductase</keyword>
<dbReference type="GO" id="GO:0046872">
    <property type="term" value="F:metal ion binding"/>
    <property type="evidence" value="ECO:0007669"/>
    <property type="project" value="UniProtKB-KW"/>
</dbReference>
<dbReference type="PANTHER" id="PTHR38674:SF1">
    <property type="entry name" value="ALKANE 1-MONOOXYGENASE 1"/>
    <property type="match status" value="1"/>
</dbReference>
<dbReference type="GO" id="GO:0005886">
    <property type="term" value="C:plasma membrane"/>
    <property type="evidence" value="ECO:0007669"/>
    <property type="project" value="UniProtKB-SubCell"/>
</dbReference>
<sequence length="356" mass="41006">MRTRPFRYLLAYTLPALVLLGFWLQGWWLFLPLLYLYGLLPLLELILPASTDNLSPDQEHAIAQTPMYDWLLYLAVPVQFAVLFAFLLLIPSLQGVALIGAVISMGLMCGSFGINIGHELGHRATPRERLMAKMLLLTSLNMHFFIEHNSGHHRRVATEEDPASARRGEPLYLFWWRSIRDSYRSAWQLEAKRLDKSGQQWFSLRNEMLVFQLVQVAFVLLIALVFGPKAALCFIAAAIMGILLLETINYIEHYGLRRQLTESGRYERVMPIHSWNSNHMIGRMTLFELSRHSDHHFRASRKYPVLRHHEDSPQMPTGYPGMMLLACVPPLWFRVMHPRLARLADTVKNTAVSTTE</sequence>
<evidence type="ECO:0000256" key="7">
    <source>
        <dbReference type="ARBA" id="ARBA00022989"/>
    </source>
</evidence>
<keyword evidence="3" id="KW-1003">Cell membrane</keyword>
<evidence type="ECO:0000256" key="6">
    <source>
        <dbReference type="ARBA" id="ARBA00022723"/>
    </source>
</evidence>
<dbReference type="PANTHER" id="PTHR38674">
    <property type="entry name" value="ALKANE 1-MONOOXYGENASE 1"/>
    <property type="match status" value="1"/>
</dbReference>
<evidence type="ECO:0000256" key="11">
    <source>
        <dbReference type="ARBA" id="ARBA00023136"/>
    </source>
</evidence>
<feature type="transmembrane region" description="Helical" evidence="12">
    <location>
        <begin position="96"/>
        <end position="118"/>
    </location>
</feature>
<reference evidence="15" key="1">
    <citation type="submission" date="2016-01" db="EMBL/GenBank/DDBJ databases">
        <title>Complete genome sequence of Microbulbifer sp. CCB-MM1, a halophile isolated from Matang Mangrove Forest, Perak.</title>
        <authorList>
            <person name="Moh T.H."/>
            <person name="Dinesh B."/>
            <person name="Lau N.-S."/>
            <person name="Go F."/>
            <person name="Alexander Chong S.-C."/>
        </authorList>
    </citation>
    <scope>NUCLEOTIDE SEQUENCE [LARGE SCALE GENOMIC DNA]</scope>
    <source>
        <strain evidence="15">CCB-MM1</strain>
    </source>
</reference>
<dbReference type="GO" id="GO:0004497">
    <property type="term" value="F:monooxygenase activity"/>
    <property type="evidence" value="ECO:0007669"/>
    <property type="project" value="UniProtKB-KW"/>
</dbReference>
<accession>A0A1C9W956</accession>
<keyword evidence="11 12" id="KW-0472">Membrane</keyword>
<gene>
    <name evidence="14" type="primary">alkB</name>
    <name evidence="14" type="ORF">AUP74_02288</name>
</gene>
<keyword evidence="4" id="KW-0997">Cell inner membrane</keyword>
<feature type="domain" description="Fatty acid desaturase" evidence="13">
    <location>
        <begin position="99"/>
        <end position="320"/>
    </location>
</feature>
<evidence type="ECO:0000256" key="10">
    <source>
        <dbReference type="ARBA" id="ARBA00023033"/>
    </source>
</evidence>
<dbReference type="KEGG" id="micc:AUP74_02288"/>
<evidence type="ECO:0000256" key="8">
    <source>
        <dbReference type="ARBA" id="ARBA00023002"/>
    </source>
</evidence>
<dbReference type="PATRIC" id="fig|1769779.3.peg.2282"/>
<evidence type="ECO:0000256" key="3">
    <source>
        <dbReference type="ARBA" id="ARBA00022475"/>
    </source>
</evidence>
<evidence type="ECO:0000313" key="15">
    <source>
        <dbReference type="Proteomes" id="UP000095672"/>
    </source>
</evidence>
<feature type="transmembrane region" description="Helical" evidence="12">
    <location>
        <begin position="209"/>
        <end position="226"/>
    </location>
</feature>
<dbReference type="EMBL" id="CP014143">
    <property type="protein sequence ID" value="AOS97696.1"/>
    <property type="molecule type" value="Genomic_DNA"/>
</dbReference>
<keyword evidence="10 14" id="KW-0503">Monooxygenase</keyword>
<dbReference type="EC" id="1.14.15.3" evidence="14"/>
<feature type="transmembrane region" description="Helical" evidence="12">
    <location>
        <begin position="30"/>
        <end position="49"/>
    </location>
</feature>
<evidence type="ECO:0000256" key="5">
    <source>
        <dbReference type="ARBA" id="ARBA00022692"/>
    </source>
</evidence>
<evidence type="ECO:0000256" key="12">
    <source>
        <dbReference type="SAM" id="Phobius"/>
    </source>
</evidence>
<feature type="transmembrane region" description="Helical" evidence="12">
    <location>
        <begin position="231"/>
        <end position="251"/>
    </location>
</feature>
<dbReference type="GO" id="GO:0006629">
    <property type="term" value="P:lipid metabolic process"/>
    <property type="evidence" value="ECO:0007669"/>
    <property type="project" value="InterPro"/>
</dbReference>
<comment type="similarity">
    <text evidence="2">Belongs to the fatty acid desaturase type 1 family. AlkB subfamily.</text>
</comment>
<evidence type="ECO:0000256" key="1">
    <source>
        <dbReference type="ARBA" id="ARBA00004429"/>
    </source>
</evidence>